<comment type="caution">
    <text evidence="2">The sequence shown here is derived from an EMBL/GenBank/DDBJ whole genome shotgun (WGS) entry which is preliminary data.</text>
</comment>
<feature type="transmembrane region" description="Helical" evidence="1">
    <location>
        <begin position="50"/>
        <end position="71"/>
    </location>
</feature>
<keyword evidence="1" id="KW-0472">Membrane</keyword>
<reference evidence="2 3" key="1">
    <citation type="submission" date="2018-05" db="EMBL/GenBank/DDBJ databases">
        <title>Abyssibacter profundi OUC007T gen. nov., sp. nov, a marine bacterium isolated from seawater of the Mariana Trench.</title>
        <authorList>
            <person name="Zhou S."/>
        </authorList>
    </citation>
    <scope>NUCLEOTIDE SEQUENCE [LARGE SCALE GENOMIC DNA]</scope>
    <source>
        <strain evidence="2 3">OUC007</strain>
    </source>
</reference>
<sequence length="104" mass="11932">MNGTDKFNLYPMAVLVVAARTSTLHISWLLLVIGGPMVYFNNTLSLMGKLVVVLIVFIAIWVCYFLLCWAFHRRSLRKEENLAAYQALSVTERGHQLGSWLEDW</sequence>
<evidence type="ECO:0000313" key="2">
    <source>
        <dbReference type="EMBL" id="PWN56486.1"/>
    </source>
</evidence>
<keyword evidence="1" id="KW-1133">Transmembrane helix</keyword>
<dbReference type="EMBL" id="QEQK01000005">
    <property type="protein sequence ID" value="PWN56486.1"/>
    <property type="molecule type" value="Genomic_DNA"/>
</dbReference>
<keyword evidence="3" id="KW-1185">Reference proteome</keyword>
<dbReference type="Proteomes" id="UP000251800">
    <property type="component" value="Unassembled WGS sequence"/>
</dbReference>
<evidence type="ECO:0000256" key="1">
    <source>
        <dbReference type="SAM" id="Phobius"/>
    </source>
</evidence>
<evidence type="ECO:0000313" key="3">
    <source>
        <dbReference type="Proteomes" id="UP000251800"/>
    </source>
</evidence>
<keyword evidence="1" id="KW-0812">Transmembrane</keyword>
<proteinExistence type="predicted"/>
<feature type="transmembrane region" description="Helical" evidence="1">
    <location>
        <begin position="12"/>
        <end position="38"/>
    </location>
</feature>
<protein>
    <submittedName>
        <fullName evidence="2">Uncharacterized protein</fullName>
    </submittedName>
</protein>
<accession>A0A363UM33</accession>
<dbReference type="AlphaFoldDB" id="A0A363UM33"/>
<organism evidence="2 3">
    <name type="scientific">Abyssibacter profundi</name>
    <dbReference type="NCBI Taxonomy" id="2182787"/>
    <lineage>
        <taxon>Bacteria</taxon>
        <taxon>Pseudomonadati</taxon>
        <taxon>Pseudomonadota</taxon>
        <taxon>Gammaproteobacteria</taxon>
        <taxon>Chromatiales</taxon>
        <taxon>Oceanococcaceae</taxon>
        <taxon>Abyssibacter</taxon>
    </lineage>
</organism>
<gene>
    <name evidence="2" type="ORF">DEH80_06545</name>
</gene>
<name>A0A363UM33_9GAMM</name>